<dbReference type="EMBL" id="BDQK01000017">
    <property type="protein sequence ID" value="GBF82587.1"/>
    <property type="molecule type" value="Genomic_DNA"/>
</dbReference>
<sequence>MGIKFNGFDWNQGNEQKCQKHGLIKSEIEAFFLGKLWVAPDVKHSDLEDRYLAVGRSSNGRPMFVAFTLRNYQGEILIRPISARYMHEREVTKYEEAFTKNED</sequence>
<accession>A0A401IMW4</accession>
<name>A0A401IMW4_APHSA</name>
<dbReference type="OrthoDB" id="9798158at2"/>
<dbReference type="InterPro" id="IPR038573">
    <property type="entry name" value="BrnT_sf"/>
</dbReference>
<dbReference type="AlphaFoldDB" id="A0A401IMW4"/>
<evidence type="ECO:0000313" key="2">
    <source>
        <dbReference type="Proteomes" id="UP000287247"/>
    </source>
</evidence>
<organism evidence="1 2">
    <name type="scientific">Aphanothece sacrum FPU1</name>
    <dbReference type="NCBI Taxonomy" id="1920663"/>
    <lineage>
        <taxon>Bacteria</taxon>
        <taxon>Bacillati</taxon>
        <taxon>Cyanobacteriota</taxon>
        <taxon>Cyanophyceae</taxon>
        <taxon>Oscillatoriophycideae</taxon>
        <taxon>Chroococcales</taxon>
        <taxon>Aphanothecaceae</taxon>
        <taxon>Aphanothece</taxon>
    </lineage>
</organism>
<evidence type="ECO:0000313" key="1">
    <source>
        <dbReference type="EMBL" id="GBF82587.1"/>
    </source>
</evidence>
<dbReference type="Proteomes" id="UP000287247">
    <property type="component" value="Unassembled WGS sequence"/>
</dbReference>
<gene>
    <name evidence="1" type="ORF">AsFPU1_4017</name>
</gene>
<comment type="caution">
    <text evidence="1">The sequence shown here is derived from an EMBL/GenBank/DDBJ whole genome shotgun (WGS) entry which is preliminary data.</text>
</comment>
<dbReference type="Pfam" id="PF04365">
    <property type="entry name" value="BrnT_toxin"/>
    <property type="match status" value="1"/>
</dbReference>
<dbReference type="Gene3D" id="3.10.450.530">
    <property type="entry name" value="Ribonuclease toxin, BrnT, of type II toxin-antitoxin system"/>
    <property type="match status" value="1"/>
</dbReference>
<reference evidence="2" key="1">
    <citation type="submission" date="2017-05" db="EMBL/GenBank/DDBJ databases">
        <title>Physiological properties and genetic analysis related to exopolysaccharide production of fresh-water unicellular cyanobacterium Aphanothece sacrum, Suizenji Nori, that has been cultured as a food source in Japan.</title>
        <authorList>
            <person name="Kanesaki Y."/>
            <person name="Yoshikawa S."/>
            <person name="Ohki K."/>
        </authorList>
    </citation>
    <scope>NUCLEOTIDE SEQUENCE [LARGE SCALE GENOMIC DNA]</scope>
    <source>
        <strain evidence="2">FPU1</strain>
    </source>
</reference>
<protein>
    <recommendedName>
        <fullName evidence="3">BrnT family toxin</fullName>
    </recommendedName>
</protein>
<proteinExistence type="predicted"/>
<keyword evidence="2" id="KW-1185">Reference proteome</keyword>
<dbReference type="InterPro" id="IPR007460">
    <property type="entry name" value="BrnT_toxin"/>
</dbReference>
<evidence type="ECO:0008006" key="3">
    <source>
        <dbReference type="Google" id="ProtNLM"/>
    </source>
</evidence>